<gene>
    <name evidence="3" type="ORF">FC85_GL000390</name>
</gene>
<feature type="domain" description="Regulatory protein YycH-like" evidence="2">
    <location>
        <begin position="40"/>
        <end position="256"/>
    </location>
</feature>
<keyword evidence="1" id="KW-0472">Membrane</keyword>
<dbReference type="Pfam" id="PF09648">
    <property type="entry name" value="YycI"/>
    <property type="match status" value="1"/>
</dbReference>
<dbReference type="RefSeq" id="WP_186825079.1">
    <property type="nucleotide sequence ID" value="NZ_AZEY01000007.1"/>
</dbReference>
<dbReference type="EMBL" id="AZEY01000007">
    <property type="protein sequence ID" value="KRL69510.1"/>
    <property type="molecule type" value="Genomic_DNA"/>
</dbReference>
<evidence type="ECO:0000313" key="4">
    <source>
        <dbReference type="Proteomes" id="UP000052013"/>
    </source>
</evidence>
<comment type="caution">
    <text evidence="3">The sequence shown here is derived from an EMBL/GenBank/DDBJ whole genome shotgun (WGS) entry which is preliminary data.</text>
</comment>
<organism evidence="3 4">
    <name type="scientific">Lentilactobacillus diolivorans DSM 14421</name>
    <dbReference type="NCBI Taxonomy" id="1423739"/>
    <lineage>
        <taxon>Bacteria</taxon>
        <taxon>Bacillati</taxon>
        <taxon>Bacillota</taxon>
        <taxon>Bacilli</taxon>
        <taxon>Lactobacillales</taxon>
        <taxon>Lactobacillaceae</taxon>
        <taxon>Lentilactobacillus</taxon>
    </lineage>
</organism>
<name>A0A0R1SJC5_9LACO</name>
<dbReference type="GO" id="GO:0016020">
    <property type="term" value="C:membrane"/>
    <property type="evidence" value="ECO:0007669"/>
    <property type="project" value="InterPro"/>
</dbReference>
<dbReference type="PATRIC" id="fig|1423739.3.peg.409"/>
<reference evidence="3 4" key="1">
    <citation type="journal article" date="2015" name="Genome Announc.">
        <title>Expanding the biotechnology potential of lactobacilli through comparative genomics of 213 strains and associated genera.</title>
        <authorList>
            <person name="Sun Z."/>
            <person name="Harris H.M."/>
            <person name="McCann A."/>
            <person name="Guo C."/>
            <person name="Argimon S."/>
            <person name="Zhang W."/>
            <person name="Yang X."/>
            <person name="Jeffery I.B."/>
            <person name="Cooney J.C."/>
            <person name="Kagawa T.F."/>
            <person name="Liu W."/>
            <person name="Song Y."/>
            <person name="Salvetti E."/>
            <person name="Wrobel A."/>
            <person name="Rasinkangas P."/>
            <person name="Parkhill J."/>
            <person name="Rea M.C."/>
            <person name="O'Sullivan O."/>
            <person name="Ritari J."/>
            <person name="Douillard F.P."/>
            <person name="Paul Ross R."/>
            <person name="Yang R."/>
            <person name="Briner A.E."/>
            <person name="Felis G.E."/>
            <person name="de Vos W.M."/>
            <person name="Barrangou R."/>
            <person name="Klaenhammer T.R."/>
            <person name="Caufield P.W."/>
            <person name="Cui Y."/>
            <person name="Zhang H."/>
            <person name="O'Toole P.W."/>
        </authorList>
    </citation>
    <scope>NUCLEOTIDE SEQUENCE [LARGE SCALE GENOMIC DNA]</scope>
    <source>
        <strain evidence="3 4">DSM 14421</strain>
    </source>
</reference>
<proteinExistence type="predicted"/>
<evidence type="ECO:0000259" key="2">
    <source>
        <dbReference type="Pfam" id="PF09648"/>
    </source>
</evidence>
<evidence type="ECO:0000313" key="3">
    <source>
        <dbReference type="EMBL" id="KRL69510.1"/>
    </source>
</evidence>
<accession>A0A0R1SJC5</accession>
<dbReference type="AlphaFoldDB" id="A0A0R1SJC5"/>
<dbReference type="Proteomes" id="UP000052013">
    <property type="component" value="Unassembled WGS sequence"/>
</dbReference>
<feature type="transmembrane region" description="Helical" evidence="1">
    <location>
        <begin position="7"/>
        <end position="25"/>
    </location>
</feature>
<keyword evidence="1" id="KW-0812">Transmembrane</keyword>
<sequence>MNFRRIELIFLVTFIAIDIFLFGMFEQNTNQQADNMSDGDSDSQVVKEMRDDQIEVSHLSEKKNFAYYLSGTQNDILRQQMGQLANQTPHYVSHELESEFKEPVTVNKTTPQKSINQMLDDPTFVVNGGQYSYSKNLSTSRNLVYSQKAMGSSIYSSEAQISFTLNANHQIVSYTQSYLQDVKSLREKSETISETRALIWLYQYNEIPNNTKIAWTKLGYTKLLSIDNDRVFIPTWIIGIKPQNSPEIQLKKINAFTGGIIKETTGNLKDSQDLSDLTN</sequence>
<evidence type="ECO:0000256" key="1">
    <source>
        <dbReference type="SAM" id="Phobius"/>
    </source>
</evidence>
<dbReference type="STRING" id="1423739.FC85_GL000390"/>
<dbReference type="InterPro" id="IPR018604">
    <property type="entry name" value="YycI-like"/>
</dbReference>
<protein>
    <submittedName>
        <fullName evidence="3">YycH protein</fullName>
    </submittedName>
</protein>
<keyword evidence="1" id="KW-1133">Transmembrane helix</keyword>
<dbReference type="Gene3D" id="2.40.128.690">
    <property type="entry name" value="YycH protein, domain 3-like"/>
    <property type="match status" value="1"/>
</dbReference>